<dbReference type="Pfam" id="PF06056">
    <property type="entry name" value="Terminase_5"/>
    <property type="match status" value="1"/>
</dbReference>
<dbReference type="Gene3D" id="1.10.10.60">
    <property type="entry name" value="Homeodomain-like"/>
    <property type="match status" value="1"/>
</dbReference>
<organism evidence="2 3">
    <name type="scientific">Cytobacillus firmus DS1</name>
    <dbReference type="NCBI Taxonomy" id="1307436"/>
    <lineage>
        <taxon>Bacteria</taxon>
        <taxon>Bacillati</taxon>
        <taxon>Bacillota</taxon>
        <taxon>Bacilli</taxon>
        <taxon>Bacillales</taxon>
        <taxon>Bacillaceae</taxon>
        <taxon>Cytobacillus</taxon>
    </lineage>
</organism>
<proteinExistence type="predicted"/>
<dbReference type="AlphaFoldDB" id="W7KRY6"/>
<dbReference type="SUPFAM" id="SSF46689">
    <property type="entry name" value="Homeodomain-like"/>
    <property type="match status" value="1"/>
</dbReference>
<feature type="domain" description="Terminase ATPase subunit N-terminal" evidence="1">
    <location>
        <begin position="5"/>
        <end position="42"/>
    </location>
</feature>
<dbReference type="InterPro" id="IPR010332">
    <property type="entry name" value="ATPase_terminase-su_N"/>
</dbReference>
<dbReference type="InterPro" id="IPR006448">
    <property type="entry name" value="Phage_term_ssu_P27"/>
</dbReference>
<sequence length="169" mass="19481">MNYIEQAYEDYINGMKYKDIAEKYDVSINTVKSWKRRYDWSREIISEKPKSMQNSKDVAHKKTSQSSKLRKLIEADLKRQLEESGATQAHYLDLVNDYLSMWDVKNKLIADIETRGVVIRWSNGKQVSEKKNDSITELNKTNAQMLKLLSELGLKATEISKGDGIGDDV</sequence>
<name>W7KRY6_CYTFI</name>
<gene>
    <name evidence="2" type="ORF">PBF_22053</name>
</gene>
<protein>
    <submittedName>
        <fullName evidence="2">Terminase small subunit</fullName>
    </submittedName>
</protein>
<dbReference type="Proteomes" id="UP000019270">
    <property type="component" value="Unassembled WGS sequence"/>
</dbReference>
<dbReference type="InterPro" id="IPR009057">
    <property type="entry name" value="Homeodomain-like_sf"/>
</dbReference>
<dbReference type="PATRIC" id="fig|1307436.3.peg.4704"/>
<comment type="caution">
    <text evidence="2">The sequence shown here is derived from an EMBL/GenBank/DDBJ whole genome shotgun (WGS) entry which is preliminary data.</text>
</comment>
<dbReference type="eggNOG" id="COG5484">
    <property type="taxonomic scope" value="Bacteria"/>
</dbReference>
<evidence type="ECO:0000259" key="1">
    <source>
        <dbReference type="Pfam" id="PF06056"/>
    </source>
</evidence>
<accession>W7KRY6</accession>
<reference evidence="3" key="1">
    <citation type="submission" date="2013-03" db="EMBL/GenBank/DDBJ databases">
        <title>Draft genome sequence of Bacillus firmus DS1.</title>
        <authorList>
            <person name="Peng D."/>
            <person name="Zhu L."/>
            <person name="Sun M."/>
        </authorList>
    </citation>
    <scope>NUCLEOTIDE SEQUENCE [LARGE SCALE GENOMIC DNA]</scope>
    <source>
        <strain evidence="3">DS1</strain>
    </source>
</reference>
<evidence type="ECO:0000313" key="3">
    <source>
        <dbReference type="Proteomes" id="UP000019270"/>
    </source>
</evidence>
<evidence type="ECO:0000313" key="2">
    <source>
        <dbReference type="EMBL" id="EWG08893.1"/>
    </source>
</evidence>
<dbReference type="EMBL" id="APVL01000027">
    <property type="protein sequence ID" value="EWG08893.1"/>
    <property type="molecule type" value="Genomic_DNA"/>
</dbReference>
<reference evidence="2 3" key="2">
    <citation type="journal article" date="2016" name="Sci. Rep.">
        <title>A novel serine protease, Sep1, from Bacillus firmus DS-1 has nematicidal activity and degrades multiple intestinal-associated nematode proteins.</title>
        <authorList>
            <person name="Geng C."/>
            <person name="Nie X."/>
            <person name="Tang Z."/>
            <person name="Zhang Y."/>
            <person name="Lin J."/>
            <person name="Sun M."/>
            <person name="Peng D."/>
        </authorList>
    </citation>
    <scope>NUCLEOTIDE SEQUENCE [LARGE SCALE GENOMIC DNA]</scope>
    <source>
        <strain evidence="2 3">DS1</strain>
    </source>
</reference>
<dbReference type="Pfam" id="PF05119">
    <property type="entry name" value="Terminase_4"/>
    <property type="match status" value="1"/>
</dbReference>